<dbReference type="AlphaFoldDB" id="A0A0K0FJE9"/>
<evidence type="ECO:0000313" key="3">
    <source>
        <dbReference type="WBParaSite" id="SVE_0902300.1"/>
    </source>
</evidence>
<sequence length="76" mass="8721">MTIYKTLKKYEKIKLVAEDKKSKDETKENEEDEKNKGDAEEGENDKRDNQEDNDDTGSTEVVLIYFVSGEKVNCVA</sequence>
<protein>
    <submittedName>
        <fullName evidence="3">Prothymosin alpha-like</fullName>
    </submittedName>
</protein>
<accession>A0A0K0FJE9</accession>
<dbReference type="WBParaSite" id="SVE_0902300.1">
    <property type="protein sequence ID" value="SVE_0902300.1"/>
    <property type="gene ID" value="SVE_0902300"/>
</dbReference>
<name>A0A0K0FJE9_STRVS</name>
<dbReference type="Proteomes" id="UP000035680">
    <property type="component" value="Unassembled WGS sequence"/>
</dbReference>
<feature type="region of interest" description="Disordered" evidence="1">
    <location>
        <begin position="18"/>
        <end position="59"/>
    </location>
</feature>
<feature type="compositionally biased region" description="Basic and acidic residues" evidence="1">
    <location>
        <begin position="33"/>
        <end position="50"/>
    </location>
</feature>
<reference evidence="3" key="2">
    <citation type="submission" date="2015-08" db="UniProtKB">
        <authorList>
            <consortium name="WormBaseParasite"/>
        </authorList>
    </citation>
    <scope>IDENTIFICATION</scope>
</reference>
<reference evidence="2" key="1">
    <citation type="submission" date="2014-07" db="EMBL/GenBank/DDBJ databases">
        <authorList>
            <person name="Martin A.A"/>
            <person name="De Silva N."/>
        </authorList>
    </citation>
    <scope>NUCLEOTIDE SEQUENCE</scope>
</reference>
<proteinExistence type="predicted"/>
<keyword evidence="2" id="KW-1185">Reference proteome</keyword>
<evidence type="ECO:0000313" key="2">
    <source>
        <dbReference type="Proteomes" id="UP000035680"/>
    </source>
</evidence>
<organism evidence="2 3">
    <name type="scientific">Strongyloides venezuelensis</name>
    <name type="common">Threadworm</name>
    <dbReference type="NCBI Taxonomy" id="75913"/>
    <lineage>
        <taxon>Eukaryota</taxon>
        <taxon>Metazoa</taxon>
        <taxon>Ecdysozoa</taxon>
        <taxon>Nematoda</taxon>
        <taxon>Chromadorea</taxon>
        <taxon>Rhabditida</taxon>
        <taxon>Tylenchina</taxon>
        <taxon>Panagrolaimomorpha</taxon>
        <taxon>Strongyloidoidea</taxon>
        <taxon>Strongyloididae</taxon>
        <taxon>Strongyloides</taxon>
    </lineage>
</organism>
<evidence type="ECO:0000256" key="1">
    <source>
        <dbReference type="SAM" id="MobiDB-lite"/>
    </source>
</evidence>